<organism evidence="8 9">
    <name type="scientific">[Myrmecia] bisecta</name>
    <dbReference type="NCBI Taxonomy" id="41462"/>
    <lineage>
        <taxon>Eukaryota</taxon>
        <taxon>Viridiplantae</taxon>
        <taxon>Chlorophyta</taxon>
        <taxon>core chlorophytes</taxon>
        <taxon>Trebouxiophyceae</taxon>
        <taxon>Trebouxiales</taxon>
        <taxon>Trebouxiaceae</taxon>
        <taxon>Myrmecia</taxon>
    </lineage>
</organism>
<keyword evidence="3 6" id="KW-0547">Nucleotide-binding</keyword>
<dbReference type="SMART" id="SM00220">
    <property type="entry name" value="S_TKc"/>
    <property type="match status" value="1"/>
</dbReference>
<evidence type="ECO:0000259" key="7">
    <source>
        <dbReference type="PROSITE" id="PS50011"/>
    </source>
</evidence>
<feature type="domain" description="Protein kinase" evidence="7">
    <location>
        <begin position="301"/>
        <end position="565"/>
    </location>
</feature>
<evidence type="ECO:0000256" key="6">
    <source>
        <dbReference type="PROSITE-ProRule" id="PRU10141"/>
    </source>
</evidence>
<dbReference type="PROSITE" id="PS50011">
    <property type="entry name" value="PROTEIN_KINASE_DOM"/>
    <property type="match status" value="1"/>
</dbReference>
<dbReference type="AlphaFoldDB" id="A0AAW1R5A5"/>
<dbReference type="PROSITE" id="PS00108">
    <property type="entry name" value="PROTEIN_KINASE_ST"/>
    <property type="match status" value="1"/>
</dbReference>
<dbReference type="InterPro" id="IPR011009">
    <property type="entry name" value="Kinase-like_dom_sf"/>
</dbReference>
<dbReference type="Gene3D" id="1.10.510.10">
    <property type="entry name" value="Transferase(Phosphotransferase) domain 1"/>
    <property type="match status" value="1"/>
</dbReference>
<evidence type="ECO:0000256" key="5">
    <source>
        <dbReference type="ARBA" id="ARBA00022840"/>
    </source>
</evidence>
<comment type="caution">
    <text evidence="8">The sequence shown here is derived from an EMBL/GenBank/DDBJ whole genome shotgun (WGS) entry which is preliminary data.</text>
</comment>
<keyword evidence="4" id="KW-0418">Kinase</keyword>
<dbReference type="GO" id="GO:0004674">
    <property type="term" value="F:protein serine/threonine kinase activity"/>
    <property type="evidence" value="ECO:0007669"/>
    <property type="project" value="UniProtKB-KW"/>
</dbReference>
<proteinExistence type="predicted"/>
<dbReference type="InterPro" id="IPR001245">
    <property type="entry name" value="Ser-Thr/Tyr_kinase_cat_dom"/>
</dbReference>
<dbReference type="GO" id="GO:0005524">
    <property type="term" value="F:ATP binding"/>
    <property type="evidence" value="ECO:0007669"/>
    <property type="project" value="UniProtKB-UniRule"/>
</dbReference>
<sequence length="608" mass="65714">MLSKSDAGIPIAPFVRPGDFDAYPDGQMPLIDFSYCIYGEGLLPIMPDVRQAILATLLDIYPEGNVTQTFELFESPSVPVFTVTRSPANSSDAAFSQFQSVDVISHSKWAANSLVARVGGIESAYTWFDVQSLAQQGIMVRIFPQQLTVSSPASVILARVPYPPLTSYTVVLNLVGTNLVPFHVRKQTIIAGLMHGFLINSAVPADMRVLQVSQEILPPDAGGSTLSSVNVSLLVGNTAPGSADLSSTLPLLVTSSVFRSALPPELGMADDDVEKDTIKPVKMTEWMPGPWNVRHGPVEGLLVGEMLGRGSYGRVYRGTWKGSQVAIKVIEFRANSEKSASISLESVLSTAVCHPCVAKGGKSQLMETWMVLEYCDKGSLEEALDNKWLHSHNVGLPDMASIYRCLLDIAGGMDYLHSVSILHGDLKTANVLLKSSNDDTRGYICKLADFGLSRLLDGSQTHISTQSYGTITHMPAELLRNGKMTRAVDVYSFGMLMWELCTGLPLYGGMTAPEVYHKVVYEGHRPDVPSHCPEAYAALMQRCWAEDPDARPTFDEVTKALQPLSDSVGPGSAPPCRVSLAPDETAQAAQTFRQALGDDSARAASPQS</sequence>
<feature type="binding site" evidence="6">
    <location>
        <position position="328"/>
    </location>
    <ligand>
        <name>ATP</name>
        <dbReference type="ChEBI" id="CHEBI:30616"/>
    </ligand>
</feature>
<name>A0AAW1R5A5_9CHLO</name>
<dbReference type="PANTHER" id="PTHR44329:SF214">
    <property type="entry name" value="PROTEIN KINASE DOMAIN-CONTAINING PROTEIN"/>
    <property type="match status" value="1"/>
</dbReference>
<reference evidence="8 9" key="1">
    <citation type="journal article" date="2024" name="Nat. Commun.">
        <title>Phylogenomics reveals the evolutionary origins of lichenization in chlorophyte algae.</title>
        <authorList>
            <person name="Puginier C."/>
            <person name="Libourel C."/>
            <person name="Otte J."/>
            <person name="Skaloud P."/>
            <person name="Haon M."/>
            <person name="Grisel S."/>
            <person name="Petersen M."/>
            <person name="Berrin J.G."/>
            <person name="Delaux P.M."/>
            <person name="Dal Grande F."/>
            <person name="Keller J."/>
        </authorList>
    </citation>
    <scope>NUCLEOTIDE SEQUENCE [LARGE SCALE GENOMIC DNA]</scope>
    <source>
        <strain evidence="8 9">SAG 2043</strain>
    </source>
</reference>
<accession>A0AAW1R5A5</accession>
<keyword evidence="2" id="KW-0808">Transferase</keyword>
<dbReference type="Pfam" id="PF07714">
    <property type="entry name" value="PK_Tyr_Ser-Thr"/>
    <property type="match status" value="1"/>
</dbReference>
<dbReference type="SUPFAM" id="SSF56112">
    <property type="entry name" value="Protein kinase-like (PK-like)"/>
    <property type="match status" value="1"/>
</dbReference>
<evidence type="ECO:0000313" key="8">
    <source>
        <dbReference type="EMBL" id="KAK9828952.1"/>
    </source>
</evidence>
<gene>
    <name evidence="8" type="ORF">WJX72_003004</name>
</gene>
<dbReference type="PROSITE" id="PS00107">
    <property type="entry name" value="PROTEIN_KINASE_ATP"/>
    <property type="match status" value="1"/>
</dbReference>
<dbReference type="InterPro" id="IPR000719">
    <property type="entry name" value="Prot_kinase_dom"/>
</dbReference>
<evidence type="ECO:0000256" key="1">
    <source>
        <dbReference type="ARBA" id="ARBA00022527"/>
    </source>
</evidence>
<keyword evidence="9" id="KW-1185">Reference proteome</keyword>
<dbReference type="EMBL" id="JALJOR010000001">
    <property type="protein sequence ID" value="KAK9828952.1"/>
    <property type="molecule type" value="Genomic_DNA"/>
</dbReference>
<dbReference type="InterPro" id="IPR008271">
    <property type="entry name" value="Ser/Thr_kinase_AS"/>
</dbReference>
<keyword evidence="5 6" id="KW-0067">ATP-binding</keyword>
<evidence type="ECO:0000256" key="3">
    <source>
        <dbReference type="ARBA" id="ARBA00022741"/>
    </source>
</evidence>
<evidence type="ECO:0000313" key="9">
    <source>
        <dbReference type="Proteomes" id="UP001489004"/>
    </source>
</evidence>
<dbReference type="InterPro" id="IPR051681">
    <property type="entry name" value="Ser/Thr_Kinases-Pseudokinases"/>
</dbReference>
<keyword evidence="1" id="KW-0723">Serine/threonine-protein kinase</keyword>
<dbReference type="Gene3D" id="3.30.200.20">
    <property type="entry name" value="Phosphorylase Kinase, domain 1"/>
    <property type="match status" value="1"/>
</dbReference>
<evidence type="ECO:0000256" key="2">
    <source>
        <dbReference type="ARBA" id="ARBA00022679"/>
    </source>
</evidence>
<protein>
    <recommendedName>
        <fullName evidence="7">Protein kinase domain-containing protein</fullName>
    </recommendedName>
</protein>
<dbReference type="PANTHER" id="PTHR44329">
    <property type="entry name" value="SERINE/THREONINE-PROTEIN KINASE TNNI3K-RELATED"/>
    <property type="match status" value="1"/>
</dbReference>
<dbReference type="Proteomes" id="UP001489004">
    <property type="component" value="Unassembled WGS sequence"/>
</dbReference>
<dbReference type="InterPro" id="IPR017441">
    <property type="entry name" value="Protein_kinase_ATP_BS"/>
</dbReference>
<dbReference type="PRINTS" id="PR00109">
    <property type="entry name" value="TYRKINASE"/>
</dbReference>
<evidence type="ECO:0000256" key="4">
    <source>
        <dbReference type="ARBA" id="ARBA00022777"/>
    </source>
</evidence>